<name>A0AAJ1WII4_9BACI</name>
<comment type="catalytic activity">
    <reaction evidence="2">
        <text>a fatty acyl-CoA + H2O = a fatty acid + CoA + H(+)</text>
        <dbReference type="Rhea" id="RHEA:16781"/>
        <dbReference type="ChEBI" id="CHEBI:15377"/>
        <dbReference type="ChEBI" id="CHEBI:15378"/>
        <dbReference type="ChEBI" id="CHEBI:28868"/>
        <dbReference type="ChEBI" id="CHEBI:57287"/>
        <dbReference type="ChEBI" id="CHEBI:77636"/>
        <dbReference type="EC" id="3.1.2.20"/>
    </reaction>
</comment>
<sequence>MIDAKLLDVRKKFEDSPYFQFLGIEILSFEEGNVETKLQVKEDFMNTNGTLHGGVHASMIDFVMGMTIVSKTKIKCNTMNLNIHYIKPVLTGDIFAKGFIVHEGYKTIVVEGILYDKEGELIAKGSGTFKLMRGK</sequence>
<accession>A0AAJ1WII4</accession>
<comment type="catalytic activity">
    <reaction evidence="7">
        <text>a medium-chain fatty acyl-CoA + H2O = a medium-chain fatty acid + CoA + H(+)</text>
        <dbReference type="Rhea" id="RHEA:68184"/>
        <dbReference type="ChEBI" id="CHEBI:15377"/>
        <dbReference type="ChEBI" id="CHEBI:15378"/>
        <dbReference type="ChEBI" id="CHEBI:57287"/>
        <dbReference type="ChEBI" id="CHEBI:59558"/>
        <dbReference type="ChEBI" id="CHEBI:90546"/>
    </reaction>
</comment>
<dbReference type="GO" id="GO:0047617">
    <property type="term" value="F:fatty acyl-CoA hydrolase activity"/>
    <property type="evidence" value="ECO:0007669"/>
    <property type="project" value="UniProtKB-EC"/>
</dbReference>
<evidence type="ECO:0000256" key="7">
    <source>
        <dbReference type="ARBA" id="ARBA00048062"/>
    </source>
</evidence>
<dbReference type="Gene3D" id="3.10.129.10">
    <property type="entry name" value="Hotdog Thioesterase"/>
    <property type="match status" value="1"/>
</dbReference>
<dbReference type="NCBIfam" id="TIGR00369">
    <property type="entry name" value="unchar_dom_1"/>
    <property type="match status" value="1"/>
</dbReference>
<dbReference type="Pfam" id="PF03061">
    <property type="entry name" value="4HBT"/>
    <property type="match status" value="1"/>
</dbReference>
<comment type="caution">
    <text evidence="9">The sequence shown here is derived from an EMBL/GenBank/DDBJ whole genome shotgun (WGS) entry which is preliminary data.</text>
</comment>
<comment type="similarity">
    <text evidence="4">Belongs to the YigI thioesterase family.</text>
</comment>
<dbReference type="PANTHER" id="PTHR43240:SF20">
    <property type="entry name" value="MEDIUM_LONG-CHAIN ACYL-COA THIOESTERASE YIGI"/>
    <property type="match status" value="1"/>
</dbReference>
<dbReference type="SUPFAM" id="SSF54637">
    <property type="entry name" value="Thioesterase/thiol ester dehydrase-isomerase"/>
    <property type="match status" value="1"/>
</dbReference>
<keyword evidence="1 9" id="KW-0378">Hydrolase</keyword>
<proteinExistence type="inferred from homology"/>
<dbReference type="InterPro" id="IPR006683">
    <property type="entry name" value="Thioestr_dom"/>
</dbReference>
<dbReference type="InterPro" id="IPR029069">
    <property type="entry name" value="HotDog_dom_sf"/>
</dbReference>
<evidence type="ECO:0000313" key="9">
    <source>
        <dbReference type="EMBL" id="MDQ0214650.1"/>
    </source>
</evidence>
<evidence type="ECO:0000256" key="5">
    <source>
        <dbReference type="ARBA" id="ARBA00038894"/>
    </source>
</evidence>
<evidence type="ECO:0000256" key="6">
    <source>
        <dbReference type="ARBA" id="ARBA00040062"/>
    </source>
</evidence>
<reference evidence="9" key="1">
    <citation type="submission" date="2023-07" db="EMBL/GenBank/DDBJ databases">
        <title>Genomic Encyclopedia of Type Strains, Phase IV (KMG-IV): sequencing the most valuable type-strain genomes for metagenomic binning, comparative biology and taxonomic classification.</title>
        <authorList>
            <person name="Goeker M."/>
        </authorList>
    </citation>
    <scope>NUCLEOTIDE SEQUENCE</scope>
    <source>
        <strain evidence="9">DSM 23947</strain>
    </source>
</reference>
<protein>
    <recommendedName>
        <fullName evidence="6">Medium/long-chain acyl-CoA thioesterase YigI</fullName>
        <ecNumber evidence="5">3.1.2.20</ecNumber>
    </recommendedName>
</protein>
<dbReference type="AlphaFoldDB" id="A0AAJ1WII4"/>
<evidence type="ECO:0000259" key="8">
    <source>
        <dbReference type="Pfam" id="PF03061"/>
    </source>
</evidence>
<gene>
    <name evidence="9" type="ORF">J2S13_001047</name>
</gene>
<dbReference type="RefSeq" id="WP_307256635.1">
    <property type="nucleotide sequence ID" value="NZ_JAUSUC010000009.1"/>
</dbReference>
<evidence type="ECO:0000256" key="2">
    <source>
        <dbReference type="ARBA" id="ARBA00035880"/>
    </source>
</evidence>
<dbReference type="InterPro" id="IPR003736">
    <property type="entry name" value="PAAI_dom"/>
</dbReference>
<evidence type="ECO:0000256" key="3">
    <source>
        <dbReference type="ARBA" id="ARBA00036002"/>
    </source>
</evidence>
<comment type="catalytic activity">
    <reaction evidence="3">
        <text>a long-chain fatty acyl-CoA + H2O = a long-chain fatty acid + CoA + H(+)</text>
        <dbReference type="Rhea" id="RHEA:67680"/>
        <dbReference type="ChEBI" id="CHEBI:15377"/>
        <dbReference type="ChEBI" id="CHEBI:15378"/>
        <dbReference type="ChEBI" id="CHEBI:57287"/>
        <dbReference type="ChEBI" id="CHEBI:57560"/>
        <dbReference type="ChEBI" id="CHEBI:83139"/>
    </reaction>
</comment>
<evidence type="ECO:0000256" key="1">
    <source>
        <dbReference type="ARBA" id="ARBA00022801"/>
    </source>
</evidence>
<dbReference type="PANTHER" id="PTHR43240">
    <property type="entry name" value="1,4-DIHYDROXY-2-NAPHTHOYL-COA THIOESTERASE 1"/>
    <property type="match status" value="1"/>
</dbReference>
<feature type="domain" description="Thioesterase" evidence="8">
    <location>
        <begin position="48"/>
        <end position="122"/>
    </location>
</feature>
<keyword evidence="10" id="KW-1185">Reference proteome</keyword>
<organism evidence="9 10">
    <name type="scientific">Oikeobacillus pervagus</name>
    <dbReference type="NCBI Taxonomy" id="1325931"/>
    <lineage>
        <taxon>Bacteria</taxon>
        <taxon>Bacillati</taxon>
        <taxon>Bacillota</taxon>
        <taxon>Bacilli</taxon>
        <taxon>Bacillales</taxon>
        <taxon>Bacillaceae</taxon>
        <taxon>Oikeobacillus</taxon>
    </lineage>
</organism>
<dbReference type="CDD" id="cd03443">
    <property type="entry name" value="PaaI_thioesterase"/>
    <property type="match status" value="1"/>
</dbReference>
<dbReference type="Proteomes" id="UP001237207">
    <property type="component" value="Unassembled WGS sequence"/>
</dbReference>
<evidence type="ECO:0000256" key="4">
    <source>
        <dbReference type="ARBA" id="ARBA00038381"/>
    </source>
</evidence>
<dbReference type="EC" id="3.1.2.20" evidence="5"/>
<dbReference type="EMBL" id="JAUSUC010000009">
    <property type="protein sequence ID" value="MDQ0214650.1"/>
    <property type="molecule type" value="Genomic_DNA"/>
</dbReference>
<evidence type="ECO:0000313" key="10">
    <source>
        <dbReference type="Proteomes" id="UP001237207"/>
    </source>
</evidence>